<dbReference type="InterPro" id="IPR001646">
    <property type="entry name" value="5peptide_repeat"/>
</dbReference>
<dbReference type="SUPFAM" id="SSF141571">
    <property type="entry name" value="Pentapeptide repeat-like"/>
    <property type="match status" value="1"/>
</dbReference>
<dbReference type="AlphaFoldDB" id="A0AA97I2M3"/>
<organism evidence="1 2">
    <name type="scientific">Alterisphingorhabdus coralli</name>
    <dbReference type="NCBI Taxonomy" id="3071408"/>
    <lineage>
        <taxon>Bacteria</taxon>
        <taxon>Pseudomonadati</taxon>
        <taxon>Pseudomonadota</taxon>
        <taxon>Alphaproteobacteria</taxon>
        <taxon>Sphingomonadales</taxon>
        <taxon>Sphingomonadaceae</taxon>
        <taxon>Alterisphingorhabdus (ex Yan et al. 2024)</taxon>
    </lineage>
</organism>
<evidence type="ECO:0000313" key="2">
    <source>
        <dbReference type="Proteomes" id="UP001302429"/>
    </source>
</evidence>
<dbReference type="Pfam" id="PF00805">
    <property type="entry name" value="Pentapeptide"/>
    <property type="match status" value="1"/>
</dbReference>
<accession>A0AA97I2M3</accession>
<dbReference type="PANTHER" id="PTHR14136:SF17">
    <property type="entry name" value="BTB_POZ DOMAIN-CONTAINING PROTEIN KCTD9"/>
    <property type="match status" value="1"/>
</dbReference>
<evidence type="ECO:0000313" key="1">
    <source>
        <dbReference type="EMBL" id="WOE76560.1"/>
    </source>
</evidence>
<keyword evidence="2" id="KW-1185">Reference proteome</keyword>
<sequence length="533" mass="59574">MLALLPVGTFAQMSQLQHDCSNLPRIPANSVRSARDLQFVSDMFGNKMVALHNLRLFGEDLSGLNLANLCFEGGDFEKTVWSNTHASNLIFHDADLNRSRWNGFKGENLFFHGSQLEWADFSHGQFRRAHFRYTTIEGLDARYADLSSGSFAGNWLSSLSHARFDHADLSGFHFECGMTGEDICGQYSENISFRDTNLTGAVLDMASMADRDFASARLNSTSMPLYVISEMRRAVVEGPINLISPPWSAIDRQGDLASVNPDQFDHLRTYLNPQYVHETAPSFDCLLAKTVAEYFICKPDYSGFPQLAYEDVELARAYKAASYRNPAILGTQKAWLKLRDECLILYTHESERLGCFRERYEARTDQLWLSVKGELNLPVGEKMLFVGVAEDFNDSFLERDLFSSLAVMIARNSESYVVLEALPNGRLIARGLTVGGNAHMGSISSPEEGLMYHSESGCYVAQTGHSGGKGQTLYPIIRITGDALTPQPRCEGISKPEHNDWIMTGARASFRRMRQLPLSTQQIDDLLDGQFPG</sequence>
<dbReference type="Proteomes" id="UP001302429">
    <property type="component" value="Chromosome"/>
</dbReference>
<dbReference type="Gene3D" id="2.160.20.80">
    <property type="entry name" value="E3 ubiquitin-protein ligase SopA"/>
    <property type="match status" value="1"/>
</dbReference>
<dbReference type="RefSeq" id="WP_317084361.1">
    <property type="nucleotide sequence ID" value="NZ_CP136594.1"/>
</dbReference>
<dbReference type="InterPro" id="IPR051082">
    <property type="entry name" value="Pentapeptide-BTB/POZ_domain"/>
</dbReference>
<protein>
    <submittedName>
        <fullName evidence="1">Pentapeptide repeat-containing protein</fullName>
    </submittedName>
</protein>
<proteinExistence type="predicted"/>
<dbReference type="PANTHER" id="PTHR14136">
    <property type="entry name" value="BTB_POZ DOMAIN-CONTAINING PROTEIN KCTD9"/>
    <property type="match status" value="1"/>
</dbReference>
<reference evidence="1 2" key="1">
    <citation type="submission" date="2023-10" db="EMBL/GenBank/DDBJ databases">
        <title>Complete genome sequence of a Sphingomonadaceae bacterium.</title>
        <authorList>
            <person name="Yan C."/>
        </authorList>
    </citation>
    <scope>NUCLEOTIDE SEQUENCE [LARGE SCALE GENOMIC DNA]</scope>
    <source>
        <strain evidence="1 2">SCSIO 66989</strain>
    </source>
</reference>
<gene>
    <name evidence="1" type="ORF">RB602_07560</name>
</gene>
<dbReference type="EMBL" id="CP136594">
    <property type="protein sequence ID" value="WOE76560.1"/>
    <property type="molecule type" value="Genomic_DNA"/>
</dbReference>
<dbReference type="KEGG" id="acoa:RB602_07560"/>
<name>A0AA97I2M3_9SPHN</name>